<dbReference type="RefSeq" id="WP_044332270.1">
    <property type="nucleotide sequence ID" value="NZ_CP010836.1"/>
</dbReference>
<dbReference type="OrthoDB" id="7065233at2"/>
<accession>A0A7U4LF88</accession>
<dbReference type="Proteomes" id="UP000032300">
    <property type="component" value="Chromosome"/>
</dbReference>
<evidence type="ECO:0000313" key="1">
    <source>
        <dbReference type="EMBL" id="AJP72279.1"/>
    </source>
</evidence>
<evidence type="ECO:0008006" key="3">
    <source>
        <dbReference type="Google" id="ProtNLM"/>
    </source>
</evidence>
<dbReference type="EMBL" id="CP010836">
    <property type="protein sequence ID" value="AJP72279.1"/>
    <property type="molecule type" value="Genomic_DNA"/>
</dbReference>
<dbReference type="AlphaFoldDB" id="A0A7U4LF88"/>
<sequence length="64" mass="6748">MADVVDHAQRLAEAHLARSLAAARVPVVAGVPGICGDCGEDSARLVDGLCAPCREPNPRLPRRF</sequence>
<gene>
    <name evidence="1" type="ORF">TS85_11510</name>
</gene>
<name>A0A7U4LF88_9SPHN</name>
<dbReference type="KEGG" id="sphi:TS85_11510"/>
<evidence type="ECO:0000313" key="2">
    <source>
        <dbReference type="Proteomes" id="UP000032300"/>
    </source>
</evidence>
<reference evidence="1 2" key="2">
    <citation type="submission" date="2015-02" db="EMBL/GenBank/DDBJ databases">
        <title>The complete genome of Sphingomonas hengshuiensis sp. WHSC-8 isolated from soil of Hengshui Lake.</title>
        <authorList>
            <person name="Wei S."/>
            <person name="Guo J."/>
            <person name="Su C."/>
            <person name="Wu R."/>
            <person name="Zhang Z."/>
            <person name="Liang K."/>
            <person name="Li H."/>
            <person name="Wang T."/>
            <person name="Liu H."/>
            <person name="Zhang C."/>
            <person name="Li Z."/>
            <person name="Wang Q."/>
            <person name="Meng J."/>
        </authorList>
    </citation>
    <scope>NUCLEOTIDE SEQUENCE [LARGE SCALE GENOMIC DNA]</scope>
    <source>
        <strain evidence="1 2">WHSC-8</strain>
    </source>
</reference>
<protein>
    <recommendedName>
        <fullName evidence="3">Conjugal transfer protein TraR</fullName>
    </recommendedName>
</protein>
<reference evidence="1 2" key="1">
    <citation type="journal article" date="2015" name="Int. J. Syst. Evol. Microbiol.">
        <title>Sphingomonas hengshuiensis sp. nov., isolated from lake wetland.</title>
        <authorList>
            <person name="Wei S."/>
            <person name="Wang T."/>
            <person name="Liu H."/>
            <person name="Zhang C."/>
            <person name="Guo J."/>
            <person name="Wang Q."/>
            <person name="Liang K."/>
            <person name="Zhang Z."/>
        </authorList>
    </citation>
    <scope>NUCLEOTIDE SEQUENCE [LARGE SCALE GENOMIC DNA]</scope>
    <source>
        <strain evidence="1 2">WHSC-8</strain>
    </source>
</reference>
<proteinExistence type="predicted"/>
<organism evidence="1 2">
    <name type="scientific">Sphingomonas hengshuiensis</name>
    <dbReference type="NCBI Taxonomy" id="1609977"/>
    <lineage>
        <taxon>Bacteria</taxon>
        <taxon>Pseudomonadati</taxon>
        <taxon>Pseudomonadota</taxon>
        <taxon>Alphaproteobacteria</taxon>
        <taxon>Sphingomonadales</taxon>
        <taxon>Sphingomonadaceae</taxon>
        <taxon>Sphingomonas</taxon>
    </lineage>
</organism>
<keyword evidence="2" id="KW-1185">Reference proteome</keyword>